<dbReference type="GO" id="GO:0005802">
    <property type="term" value="C:trans-Golgi network"/>
    <property type="evidence" value="ECO:0007669"/>
    <property type="project" value="TreeGrafter"/>
</dbReference>
<dbReference type="OMA" id="QMSLDIY"/>
<accession>A0A3P9A818</accession>
<dbReference type="GO" id="GO:0005768">
    <property type="term" value="C:endosome"/>
    <property type="evidence" value="ECO:0007669"/>
    <property type="project" value="TreeGrafter"/>
</dbReference>
<keyword evidence="4 8" id="KW-1133">Transmembrane helix</keyword>
<dbReference type="OrthoDB" id="292213at2759"/>
<dbReference type="PANTHER" id="PTHR14856:SF11">
    <property type="entry name" value="PQ-LOOP REPEAT-CONTAINING PROTEIN 1 ISOFORM X1"/>
    <property type="match status" value="1"/>
</dbReference>
<reference evidence="9" key="2">
    <citation type="submission" date="2020-02" db="EMBL/GenBank/DDBJ databases">
        <title>Esox lucius (northern pike) genome, fEsoLuc1, primary haplotype.</title>
        <authorList>
            <person name="Myers G."/>
            <person name="Karagic N."/>
            <person name="Meyer A."/>
            <person name="Pippel M."/>
            <person name="Reichard M."/>
            <person name="Winkler S."/>
            <person name="Tracey A."/>
            <person name="Sims Y."/>
            <person name="Howe K."/>
            <person name="Rhie A."/>
            <person name="Formenti G."/>
            <person name="Durbin R."/>
            <person name="Fedrigo O."/>
            <person name="Jarvis E.D."/>
        </authorList>
    </citation>
    <scope>NUCLEOTIDE SEQUENCE [LARGE SCALE GENOMIC DNA]</scope>
</reference>
<dbReference type="STRING" id="8010.ENSELUP00000036875"/>
<dbReference type="PANTHER" id="PTHR14856">
    <property type="entry name" value="PQ-LOOP REPEAT-CONTAINING PROTEIN 1-LIKE PROTEIN"/>
    <property type="match status" value="1"/>
</dbReference>
<keyword evidence="5 8" id="KW-0472">Membrane</keyword>
<feature type="transmembrane region" description="Helical" evidence="8">
    <location>
        <begin position="132"/>
        <end position="151"/>
    </location>
</feature>
<dbReference type="AlphaFoldDB" id="A0A3P9A818"/>
<dbReference type="InterPro" id="IPR006603">
    <property type="entry name" value="PQ-loop_rpt"/>
</dbReference>
<feature type="transmembrane region" description="Helical" evidence="8">
    <location>
        <begin position="215"/>
        <end position="237"/>
    </location>
</feature>
<dbReference type="GO" id="GO:0042147">
    <property type="term" value="P:retrograde transport, endosome to Golgi"/>
    <property type="evidence" value="ECO:0007669"/>
    <property type="project" value="TreeGrafter"/>
</dbReference>
<name>A0A3P9A818_ESOLU</name>
<evidence type="ECO:0000256" key="8">
    <source>
        <dbReference type="SAM" id="Phobius"/>
    </source>
</evidence>
<evidence type="ECO:0000256" key="4">
    <source>
        <dbReference type="ARBA" id="ARBA00022989"/>
    </source>
</evidence>
<dbReference type="GO" id="GO:0045332">
    <property type="term" value="P:phospholipid translocation"/>
    <property type="evidence" value="ECO:0007669"/>
    <property type="project" value="TreeGrafter"/>
</dbReference>
<dbReference type="Gene3D" id="1.20.1280.290">
    <property type="match status" value="2"/>
</dbReference>
<dbReference type="GO" id="GO:0005829">
    <property type="term" value="C:cytosol"/>
    <property type="evidence" value="ECO:0007669"/>
    <property type="project" value="GOC"/>
</dbReference>
<dbReference type="GO" id="GO:0016020">
    <property type="term" value="C:membrane"/>
    <property type="evidence" value="ECO:0007669"/>
    <property type="project" value="UniProtKB-SubCell"/>
</dbReference>
<keyword evidence="2 8" id="KW-0812">Transmembrane</keyword>
<dbReference type="SMART" id="SM00679">
    <property type="entry name" value="CTNS"/>
    <property type="match status" value="2"/>
</dbReference>
<evidence type="ECO:0000256" key="2">
    <source>
        <dbReference type="ARBA" id="ARBA00022692"/>
    </source>
</evidence>
<comment type="subcellular location">
    <subcellularLocation>
        <location evidence="1">Membrane</location>
        <topology evidence="1">Multi-pass membrane protein</topology>
    </subcellularLocation>
</comment>
<evidence type="ECO:0000256" key="5">
    <source>
        <dbReference type="ARBA" id="ARBA00023136"/>
    </source>
</evidence>
<feature type="transmembrane region" description="Helical" evidence="8">
    <location>
        <begin position="79"/>
        <end position="102"/>
    </location>
</feature>
<dbReference type="Bgee" id="ENSELUG00000016282">
    <property type="expression patterns" value="Expressed in stomach and 14 other cell types or tissues"/>
</dbReference>
<sequence>MDSGLGLGDEEGDVGSLWATLAWLASCVMVVGGALPYVPQYLQILRTKNTGGFSTRICLVLMVANILRILFWFGKRFEVTLLLQAVVMIVAMLLMLDLCCSVQNSDRISTKQHHITDLDPRFFWSWDGFEDYLIFLLAFTLPCAFVTLLLLDSSLFVEALGFLSLLAEAMLGLPQLLQNQHNHSTTGMSVKMVLLWMTGDGFKTAYFALNKSPLQFLLCGLAQVLVDLTILYQVCLYRKDPCDKLS</sequence>
<dbReference type="InParanoid" id="A0A3P9A818"/>
<evidence type="ECO:0000256" key="3">
    <source>
        <dbReference type="ARBA" id="ARBA00022737"/>
    </source>
</evidence>
<keyword evidence="10" id="KW-1185">Reference proteome</keyword>
<evidence type="ECO:0000256" key="7">
    <source>
        <dbReference type="ARBA" id="ARBA00043159"/>
    </source>
</evidence>
<dbReference type="FunFam" id="1.20.1280.290:FF:000005">
    <property type="entry name" value="PQ-loop repeat-containing protein 1"/>
    <property type="match status" value="1"/>
</dbReference>
<dbReference type="GeneTree" id="ENSGT00390000002381"/>
<dbReference type="Ensembl" id="ENSELUT00000039796.3">
    <property type="protein sequence ID" value="ENSELUP00000036875.2"/>
    <property type="gene ID" value="ENSELUG00000016282.3"/>
</dbReference>
<feature type="transmembrane region" description="Helical" evidence="8">
    <location>
        <begin position="50"/>
        <end position="73"/>
    </location>
</feature>
<evidence type="ECO:0000256" key="6">
    <source>
        <dbReference type="ARBA" id="ARBA00040648"/>
    </source>
</evidence>
<dbReference type="Proteomes" id="UP000265140">
    <property type="component" value="Chromosome 2"/>
</dbReference>
<dbReference type="GeneID" id="105029587"/>
<evidence type="ECO:0000256" key="1">
    <source>
        <dbReference type="ARBA" id="ARBA00004141"/>
    </source>
</evidence>
<organism evidence="9 10">
    <name type="scientific">Esox lucius</name>
    <name type="common">Northern pike</name>
    <dbReference type="NCBI Taxonomy" id="8010"/>
    <lineage>
        <taxon>Eukaryota</taxon>
        <taxon>Metazoa</taxon>
        <taxon>Chordata</taxon>
        <taxon>Craniata</taxon>
        <taxon>Vertebrata</taxon>
        <taxon>Euteleostomi</taxon>
        <taxon>Actinopterygii</taxon>
        <taxon>Neopterygii</taxon>
        <taxon>Teleostei</taxon>
        <taxon>Protacanthopterygii</taxon>
        <taxon>Esociformes</taxon>
        <taxon>Esocidae</taxon>
        <taxon>Esox</taxon>
    </lineage>
</organism>
<dbReference type="Pfam" id="PF04193">
    <property type="entry name" value="PQ-loop"/>
    <property type="match status" value="2"/>
</dbReference>
<feature type="transmembrane region" description="Helical" evidence="8">
    <location>
        <begin position="20"/>
        <end position="38"/>
    </location>
</feature>
<protein>
    <recommendedName>
        <fullName evidence="6">Solute carrier family 66 member 2</fullName>
    </recommendedName>
    <alternativeName>
        <fullName evidence="7">PQ-loop repeat-containing protein 1</fullName>
    </alternativeName>
</protein>
<dbReference type="RefSeq" id="XP_010901326.2">
    <property type="nucleotide sequence ID" value="XM_010903024.5"/>
</dbReference>
<reference evidence="9" key="3">
    <citation type="submission" date="2025-08" db="UniProtKB">
        <authorList>
            <consortium name="Ensembl"/>
        </authorList>
    </citation>
    <scope>IDENTIFICATION</scope>
</reference>
<reference evidence="9" key="4">
    <citation type="submission" date="2025-09" db="UniProtKB">
        <authorList>
            <consortium name="Ensembl"/>
        </authorList>
    </citation>
    <scope>IDENTIFICATION</scope>
</reference>
<dbReference type="FunFam" id="1.20.1280.290:FF:000008">
    <property type="entry name" value="PQ-loop repeat-containing protein 1"/>
    <property type="match status" value="1"/>
</dbReference>
<proteinExistence type="predicted"/>
<keyword evidence="3" id="KW-0677">Repeat</keyword>
<dbReference type="KEGG" id="els:105029587"/>
<reference evidence="10" key="1">
    <citation type="journal article" date="2014" name="PLoS ONE">
        <title>The genome and linkage map of the northern pike (Esox lucius): conserved synteny revealed between the salmonid sister group and the Neoteleostei.</title>
        <authorList>
            <person name="Rondeau E.B."/>
            <person name="Minkley D.R."/>
            <person name="Leong J.S."/>
            <person name="Messmer A.M."/>
            <person name="Jantzen J.R."/>
            <person name="von Schalburg K.R."/>
            <person name="Lemon C."/>
            <person name="Bird N.H."/>
            <person name="Koop B.F."/>
        </authorList>
    </citation>
    <scope>NUCLEOTIDE SEQUENCE</scope>
</reference>
<evidence type="ECO:0000313" key="9">
    <source>
        <dbReference type="Ensembl" id="ENSELUP00000036875.2"/>
    </source>
</evidence>
<evidence type="ECO:0000313" key="10">
    <source>
        <dbReference type="Proteomes" id="UP000265140"/>
    </source>
</evidence>
<dbReference type="InterPro" id="IPR052241">
    <property type="entry name" value="SLC66/Scramblase_ANY1"/>
</dbReference>